<feature type="compositionally biased region" description="Basic and acidic residues" evidence="1">
    <location>
        <begin position="1"/>
        <end position="10"/>
    </location>
</feature>
<proteinExistence type="predicted"/>
<dbReference type="EMBL" id="CACTIH010005426">
    <property type="protein sequence ID" value="CAA2991559.1"/>
    <property type="molecule type" value="Genomic_DNA"/>
</dbReference>
<evidence type="ECO:0000313" key="2">
    <source>
        <dbReference type="EMBL" id="CAA2991559.1"/>
    </source>
</evidence>
<protein>
    <submittedName>
        <fullName evidence="2">Uncharacterized protein</fullName>
    </submittedName>
</protein>
<accession>A0A8S0SF27</accession>
<sequence>MQRMRQEIRGNKQLKMKKFQCHKPAAGNNRLHQTGTGRANHAGNSDQATTSQLDESSVGDENNVQMDPVSQSRQGEPKDQMQKAATEDDGPFIEVGGKNRALNVAKAPAAKRITLQPIPKDKVQNKKSGTGIDSPNLQGNADFEASKSKPPSTTILDFSSRKGNSPLLKNCKKSGIELASLKEQLKLLRTHYRSGLLEVT</sequence>
<organism evidence="2 3">
    <name type="scientific">Olea europaea subsp. europaea</name>
    <dbReference type="NCBI Taxonomy" id="158383"/>
    <lineage>
        <taxon>Eukaryota</taxon>
        <taxon>Viridiplantae</taxon>
        <taxon>Streptophyta</taxon>
        <taxon>Embryophyta</taxon>
        <taxon>Tracheophyta</taxon>
        <taxon>Spermatophyta</taxon>
        <taxon>Magnoliopsida</taxon>
        <taxon>eudicotyledons</taxon>
        <taxon>Gunneridae</taxon>
        <taxon>Pentapetalae</taxon>
        <taxon>asterids</taxon>
        <taxon>lamiids</taxon>
        <taxon>Lamiales</taxon>
        <taxon>Oleaceae</taxon>
        <taxon>Oleeae</taxon>
        <taxon>Olea</taxon>
    </lineage>
</organism>
<feature type="region of interest" description="Disordered" evidence="1">
    <location>
        <begin position="111"/>
        <end position="169"/>
    </location>
</feature>
<comment type="caution">
    <text evidence="2">The sequence shown here is derived from an EMBL/GenBank/DDBJ whole genome shotgun (WGS) entry which is preliminary data.</text>
</comment>
<dbReference type="Proteomes" id="UP000594638">
    <property type="component" value="Unassembled WGS sequence"/>
</dbReference>
<reference evidence="2 3" key="1">
    <citation type="submission" date="2019-12" db="EMBL/GenBank/DDBJ databases">
        <authorList>
            <person name="Alioto T."/>
            <person name="Alioto T."/>
            <person name="Gomez Garrido J."/>
        </authorList>
    </citation>
    <scope>NUCLEOTIDE SEQUENCE [LARGE SCALE GENOMIC DNA]</scope>
</reference>
<feature type="compositionally biased region" description="Polar residues" evidence="1">
    <location>
        <begin position="149"/>
        <end position="163"/>
    </location>
</feature>
<gene>
    <name evidence="2" type="ORF">OLEA9_A114274</name>
</gene>
<feature type="region of interest" description="Disordered" evidence="1">
    <location>
        <begin position="1"/>
        <end position="97"/>
    </location>
</feature>
<keyword evidence="3" id="KW-1185">Reference proteome</keyword>
<dbReference type="Gramene" id="OE9A114274T1">
    <property type="protein sequence ID" value="OE9A114274C1"/>
    <property type="gene ID" value="OE9A114274"/>
</dbReference>
<feature type="compositionally biased region" description="Polar residues" evidence="1">
    <location>
        <begin position="126"/>
        <end position="139"/>
    </location>
</feature>
<evidence type="ECO:0000313" key="3">
    <source>
        <dbReference type="Proteomes" id="UP000594638"/>
    </source>
</evidence>
<dbReference type="AlphaFoldDB" id="A0A8S0SF27"/>
<feature type="compositionally biased region" description="Polar residues" evidence="1">
    <location>
        <begin position="30"/>
        <end position="74"/>
    </location>
</feature>
<name>A0A8S0SF27_OLEEU</name>
<feature type="compositionally biased region" description="Basic residues" evidence="1">
    <location>
        <begin position="12"/>
        <end position="21"/>
    </location>
</feature>
<evidence type="ECO:0000256" key="1">
    <source>
        <dbReference type="SAM" id="MobiDB-lite"/>
    </source>
</evidence>